<dbReference type="InterPro" id="IPR036864">
    <property type="entry name" value="Zn2-C6_fun-type_DNA-bd_sf"/>
</dbReference>
<evidence type="ECO:0000256" key="6">
    <source>
        <dbReference type="ARBA" id="ARBA00023242"/>
    </source>
</evidence>
<evidence type="ECO:0000256" key="1">
    <source>
        <dbReference type="ARBA" id="ARBA00022723"/>
    </source>
</evidence>
<keyword evidence="3" id="KW-0805">Transcription regulation</keyword>
<evidence type="ECO:0000256" key="5">
    <source>
        <dbReference type="ARBA" id="ARBA00023163"/>
    </source>
</evidence>
<dbReference type="STRING" id="348802.A0A0D2ECL2"/>
<feature type="region of interest" description="Disordered" evidence="7">
    <location>
        <begin position="66"/>
        <end position="87"/>
    </location>
</feature>
<dbReference type="PROSITE" id="PS50048">
    <property type="entry name" value="ZN2_CY6_FUNGAL_2"/>
    <property type="match status" value="1"/>
</dbReference>
<dbReference type="PROSITE" id="PS00463">
    <property type="entry name" value="ZN2_CY6_FUNGAL_1"/>
    <property type="match status" value="1"/>
</dbReference>
<gene>
    <name evidence="9" type="ORF">PV05_08686</name>
</gene>
<evidence type="ECO:0000256" key="7">
    <source>
        <dbReference type="SAM" id="MobiDB-lite"/>
    </source>
</evidence>
<dbReference type="SMART" id="SM00066">
    <property type="entry name" value="GAL4"/>
    <property type="match status" value="1"/>
</dbReference>
<keyword evidence="6" id="KW-0539">Nucleus</keyword>
<dbReference type="InterPro" id="IPR007219">
    <property type="entry name" value="XnlR_reg_dom"/>
</dbReference>
<organism evidence="9 10">
    <name type="scientific">Exophiala xenobiotica</name>
    <dbReference type="NCBI Taxonomy" id="348802"/>
    <lineage>
        <taxon>Eukaryota</taxon>
        <taxon>Fungi</taxon>
        <taxon>Dikarya</taxon>
        <taxon>Ascomycota</taxon>
        <taxon>Pezizomycotina</taxon>
        <taxon>Eurotiomycetes</taxon>
        <taxon>Chaetothyriomycetidae</taxon>
        <taxon>Chaetothyriales</taxon>
        <taxon>Herpotrichiellaceae</taxon>
        <taxon>Exophiala</taxon>
    </lineage>
</organism>
<protein>
    <recommendedName>
        <fullName evidence="8">Zn(2)-C6 fungal-type domain-containing protein</fullName>
    </recommendedName>
</protein>
<feature type="region of interest" description="Disordered" evidence="7">
    <location>
        <begin position="1"/>
        <end position="31"/>
    </location>
</feature>
<evidence type="ECO:0000313" key="9">
    <source>
        <dbReference type="EMBL" id="KIW53088.1"/>
    </source>
</evidence>
<dbReference type="Pfam" id="PF00172">
    <property type="entry name" value="Zn_clus"/>
    <property type="match status" value="1"/>
</dbReference>
<dbReference type="HOGENOM" id="CLU_007426_5_0_1"/>
<accession>A0A0D2ECL2</accession>
<dbReference type="GO" id="GO:0006351">
    <property type="term" value="P:DNA-templated transcription"/>
    <property type="evidence" value="ECO:0007669"/>
    <property type="project" value="InterPro"/>
</dbReference>
<dbReference type="PANTHER" id="PTHR31944">
    <property type="entry name" value="HEME-RESPONSIVE ZINC FINGER TRANSCRIPTION FACTOR HAP1"/>
    <property type="match status" value="1"/>
</dbReference>
<keyword evidence="10" id="KW-1185">Reference proteome</keyword>
<feature type="region of interest" description="Disordered" evidence="7">
    <location>
        <begin position="679"/>
        <end position="704"/>
    </location>
</feature>
<dbReference type="SUPFAM" id="SSF57701">
    <property type="entry name" value="Zn2/Cys6 DNA-binding domain"/>
    <property type="match status" value="1"/>
</dbReference>
<keyword evidence="4" id="KW-0238">DNA-binding</keyword>
<feature type="domain" description="Zn(2)-C6 fungal-type" evidence="8">
    <location>
        <begin position="32"/>
        <end position="63"/>
    </location>
</feature>
<dbReference type="GeneID" id="25330594"/>
<dbReference type="PANTHER" id="PTHR31944:SF131">
    <property type="entry name" value="HEME-RESPONSIVE ZINC FINGER TRANSCRIPTION FACTOR HAP1"/>
    <property type="match status" value="1"/>
</dbReference>
<dbReference type="GO" id="GO:0005634">
    <property type="term" value="C:nucleus"/>
    <property type="evidence" value="ECO:0007669"/>
    <property type="project" value="TreeGrafter"/>
</dbReference>
<feature type="compositionally biased region" description="Basic and acidic residues" evidence="7">
    <location>
        <begin position="611"/>
        <end position="624"/>
    </location>
</feature>
<dbReference type="CDD" id="cd12148">
    <property type="entry name" value="fungal_TF_MHR"/>
    <property type="match status" value="1"/>
</dbReference>
<dbReference type="InterPro" id="IPR051430">
    <property type="entry name" value="Fungal_TF_Env_Response"/>
</dbReference>
<evidence type="ECO:0000256" key="3">
    <source>
        <dbReference type="ARBA" id="ARBA00023015"/>
    </source>
</evidence>
<name>A0A0D2ECL2_9EURO</name>
<feature type="compositionally biased region" description="Low complexity" evidence="7">
    <location>
        <begin position="66"/>
        <end position="81"/>
    </location>
</feature>
<proteinExistence type="predicted"/>
<dbReference type="GO" id="GO:0001228">
    <property type="term" value="F:DNA-binding transcription activator activity, RNA polymerase II-specific"/>
    <property type="evidence" value="ECO:0007669"/>
    <property type="project" value="TreeGrafter"/>
</dbReference>
<dbReference type="CDD" id="cd00067">
    <property type="entry name" value="GAL4"/>
    <property type="match status" value="1"/>
</dbReference>
<dbReference type="AlphaFoldDB" id="A0A0D2ECL2"/>
<keyword evidence="2" id="KW-0862">Zinc</keyword>
<dbReference type="InterPro" id="IPR001138">
    <property type="entry name" value="Zn2Cys6_DnaBD"/>
</dbReference>
<sequence length="718" mass="79756">MNSPESLEPAPQSASVEDVKTARRRREKPQLSCNLCRKRKLRCDRRQPCHNCDHRGLADTCAYAHSSLPKSSSSRSPTQLSAPTVRDRVRQLEGQVVRLMGALNDASEHAQAGAAAATSSSEMSPGNSHGDPTISDPPGASFPGEPGHIDYSPSSINYVGNTHWLSMLENIPELNEVLRECKQDYVAAQSSMSRIPNLLSGSFQQIGRAEILTAIPSRNIVDTLVSEAFVNTDNECMIVHPPTFRKEYMQFWVDPSSTPIMWIGLLFALMCLAIQYQQFSPDESRRLQIADANPDQLIASFHMKAAQCLFLGKYLEAPQYAVETLLLHLFAENLEGDHNETTNSCWALWGLVVRIALRSGYHRDGSYFPSISPFEAELRRRTWTIIVQWDNFLSLQFCLPRMVVQSQSDTAEPRNLLEEDFDNNMLELPPARPASVKTNARFHTDKNRLLAVGGAIADVSGALRPPPIAEVLRLDDLLTETYESVAPLWQSDAAVSATVRYTQRASGSVRSIFLASIYCRSQITLHQRYLVPGKTITQYARSRKTCIEAALTMLQHQWTLYLETQVGGPLCRHGWKFLSLLTQDFLFATALLCAELAQDMGDDASGSSGEEYTRQSEEDKETRSRVFHSLSSAYIVWLQSRNYDSSRAVRTMVAALKELLRRAQGAGYAVAKAPSSATVRSVQSQEHAPTIATPDSAPDSGRWGGPPGMYHSIALFPI</sequence>
<dbReference type="Proteomes" id="UP000054342">
    <property type="component" value="Unassembled WGS sequence"/>
</dbReference>
<evidence type="ECO:0000256" key="2">
    <source>
        <dbReference type="ARBA" id="ARBA00022833"/>
    </source>
</evidence>
<dbReference type="Pfam" id="PF04082">
    <property type="entry name" value="Fungal_trans"/>
    <property type="match status" value="1"/>
</dbReference>
<dbReference type="EMBL" id="KN847321">
    <property type="protein sequence ID" value="KIW53088.1"/>
    <property type="molecule type" value="Genomic_DNA"/>
</dbReference>
<dbReference type="Gene3D" id="4.10.240.10">
    <property type="entry name" value="Zn(2)-C6 fungal-type DNA-binding domain"/>
    <property type="match status" value="1"/>
</dbReference>
<evidence type="ECO:0000256" key="4">
    <source>
        <dbReference type="ARBA" id="ARBA00023125"/>
    </source>
</evidence>
<reference evidence="9 10" key="1">
    <citation type="submission" date="2015-01" db="EMBL/GenBank/DDBJ databases">
        <title>The Genome Sequence of Exophiala xenobiotica CBS118157.</title>
        <authorList>
            <consortium name="The Broad Institute Genomics Platform"/>
            <person name="Cuomo C."/>
            <person name="de Hoog S."/>
            <person name="Gorbushina A."/>
            <person name="Stielow B."/>
            <person name="Teixiera M."/>
            <person name="Abouelleil A."/>
            <person name="Chapman S.B."/>
            <person name="Priest M."/>
            <person name="Young S.K."/>
            <person name="Wortman J."/>
            <person name="Nusbaum C."/>
            <person name="Birren B."/>
        </authorList>
    </citation>
    <scope>NUCLEOTIDE SEQUENCE [LARGE SCALE GENOMIC DNA]</scope>
    <source>
        <strain evidence="9 10">CBS 118157</strain>
    </source>
</reference>
<feature type="compositionally biased region" description="Low complexity" evidence="7">
    <location>
        <begin position="109"/>
        <end position="124"/>
    </location>
</feature>
<evidence type="ECO:0000313" key="10">
    <source>
        <dbReference type="Proteomes" id="UP000054342"/>
    </source>
</evidence>
<feature type="region of interest" description="Disordered" evidence="7">
    <location>
        <begin position="602"/>
        <end position="624"/>
    </location>
</feature>
<dbReference type="GO" id="GO:0008270">
    <property type="term" value="F:zinc ion binding"/>
    <property type="evidence" value="ECO:0007669"/>
    <property type="project" value="InterPro"/>
</dbReference>
<feature type="region of interest" description="Disordered" evidence="7">
    <location>
        <begin position="108"/>
        <end position="147"/>
    </location>
</feature>
<keyword evidence="5" id="KW-0804">Transcription</keyword>
<dbReference type="OrthoDB" id="4934715at2759"/>
<keyword evidence="1" id="KW-0479">Metal-binding</keyword>
<dbReference type="RefSeq" id="XP_013313672.1">
    <property type="nucleotide sequence ID" value="XM_013458218.1"/>
</dbReference>
<dbReference type="SMART" id="SM00906">
    <property type="entry name" value="Fungal_trans"/>
    <property type="match status" value="1"/>
</dbReference>
<evidence type="ECO:0000259" key="8">
    <source>
        <dbReference type="PROSITE" id="PS50048"/>
    </source>
</evidence>
<dbReference type="GO" id="GO:0000978">
    <property type="term" value="F:RNA polymerase II cis-regulatory region sequence-specific DNA binding"/>
    <property type="evidence" value="ECO:0007669"/>
    <property type="project" value="TreeGrafter"/>
</dbReference>